<proteinExistence type="predicted"/>
<dbReference type="SUPFAM" id="SSF55469">
    <property type="entry name" value="FMN-dependent nitroreductase-like"/>
    <property type="match status" value="1"/>
</dbReference>
<feature type="non-terminal residue" evidence="2">
    <location>
        <position position="1"/>
    </location>
</feature>
<feature type="region of interest" description="Disordered" evidence="1">
    <location>
        <begin position="1"/>
        <end position="51"/>
    </location>
</feature>
<feature type="compositionally biased region" description="Low complexity" evidence="1">
    <location>
        <begin position="20"/>
        <end position="34"/>
    </location>
</feature>
<gene>
    <name evidence="2" type="ORF">RM780_26840</name>
</gene>
<dbReference type="Proteomes" id="UP001183388">
    <property type="component" value="Unassembled WGS sequence"/>
</dbReference>
<organism evidence="2 3">
    <name type="scientific">Streptomyces boetiae</name>
    <dbReference type="NCBI Taxonomy" id="3075541"/>
    <lineage>
        <taxon>Bacteria</taxon>
        <taxon>Bacillati</taxon>
        <taxon>Actinomycetota</taxon>
        <taxon>Actinomycetes</taxon>
        <taxon>Kitasatosporales</taxon>
        <taxon>Streptomycetaceae</taxon>
        <taxon>Streptomyces</taxon>
    </lineage>
</organism>
<sequence length="127" mass="13225">LAPAPRPAERPPATGHDFAGRPAPAGPAAATAAEKPPPQLALLGTDEDRPSDWLRAGQAMERVLLEATAHGLSTGLSSTPLTLAEPSWAPRDAFSPIGQVHVVLRIGYGPTVPPVPRLPVSQVLRID</sequence>
<dbReference type="EMBL" id="JAVREN010000077">
    <property type="protein sequence ID" value="MDT0310536.1"/>
    <property type="molecule type" value="Genomic_DNA"/>
</dbReference>
<evidence type="ECO:0000256" key="1">
    <source>
        <dbReference type="SAM" id="MobiDB-lite"/>
    </source>
</evidence>
<reference evidence="3" key="1">
    <citation type="submission" date="2023-07" db="EMBL/GenBank/DDBJ databases">
        <title>30 novel species of actinomycetes from the DSMZ collection.</title>
        <authorList>
            <person name="Nouioui I."/>
        </authorList>
    </citation>
    <scope>NUCLEOTIDE SEQUENCE [LARGE SCALE GENOMIC DNA]</scope>
    <source>
        <strain evidence="3">DSM 44917</strain>
    </source>
</reference>
<comment type="caution">
    <text evidence="2">The sequence shown here is derived from an EMBL/GenBank/DDBJ whole genome shotgun (WGS) entry which is preliminary data.</text>
</comment>
<name>A0ABU2LG22_9ACTN</name>
<dbReference type="Gene3D" id="3.40.109.10">
    <property type="entry name" value="NADH Oxidase"/>
    <property type="match status" value="1"/>
</dbReference>
<dbReference type="InterPro" id="IPR000415">
    <property type="entry name" value="Nitroreductase-like"/>
</dbReference>
<keyword evidence="3" id="KW-1185">Reference proteome</keyword>
<evidence type="ECO:0000313" key="2">
    <source>
        <dbReference type="EMBL" id="MDT0310536.1"/>
    </source>
</evidence>
<evidence type="ECO:0000313" key="3">
    <source>
        <dbReference type="Proteomes" id="UP001183388"/>
    </source>
</evidence>
<accession>A0ABU2LG22</accession>
<protein>
    <submittedName>
        <fullName evidence="2">Nitroreductase</fullName>
    </submittedName>
</protein>